<proteinExistence type="predicted"/>
<name>A0A550BZV8_9AGAR</name>
<keyword evidence="2" id="KW-1185">Reference proteome</keyword>
<reference evidence="1 2" key="1">
    <citation type="journal article" date="2019" name="New Phytol.">
        <title>Comparative genomics reveals unique wood-decay strategies and fruiting body development in the Schizophyllaceae.</title>
        <authorList>
            <person name="Almasi E."/>
            <person name="Sahu N."/>
            <person name="Krizsan K."/>
            <person name="Balint B."/>
            <person name="Kovacs G.M."/>
            <person name="Kiss B."/>
            <person name="Cseklye J."/>
            <person name="Drula E."/>
            <person name="Henrissat B."/>
            <person name="Nagy I."/>
            <person name="Chovatia M."/>
            <person name="Adam C."/>
            <person name="LaButti K."/>
            <person name="Lipzen A."/>
            <person name="Riley R."/>
            <person name="Grigoriev I.V."/>
            <person name="Nagy L.G."/>
        </authorList>
    </citation>
    <scope>NUCLEOTIDE SEQUENCE [LARGE SCALE GENOMIC DNA]</scope>
    <source>
        <strain evidence="1 2">NL-1724</strain>
    </source>
</reference>
<dbReference type="EMBL" id="VDMD01000039">
    <property type="protein sequence ID" value="TRM58059.1"/>
    <property type="molecule type" value="Genomic_DNA"/>
</dbReference>
<sequence>MDCLPVLALVPVCPSSSSSPSARHRPRLVAYPSPLSTLPLSTPPPPPPPSSPSSSITVVLILVYRPPAVYPPPAVLPRPHRLSPALIVFPPLVHHPIISRPSFQSLASVFLFSCSWTAWHGCVSPGLCTVRCSSNGGRELVAFASARVGVPARRISRDEVRGDEVRGDEGSGR</sequence>
<accession>A0A550BZV8</accession>
<evidence type="ECO:0000313" key="2">
    <source>
        <dbReference type="Proteomes" id="UP000320762"/>
    </source>
</evidence>
<dbReference type="AlphaFoldDB" id="A0A550BZV8"/>
<organism evidence="1 2">
    <name type="scientific">Schizophyllum amplum</name>
    <dbReference type="NCBI Taxonomy" id="97359"/>
    <lineage>
        <taxon>Eukaryota</taxon>
        <taxon>Fungi</taxon>
        <taxon>Dikarya</taxon>
        <taxon>Basidiomycota</taxon>
        <taxon>Agaricomycotina</taxon>
        <taxon>Agaricomycetes</taxon>
        <taxon>Agaricomycetidae</taxon>
        <taxon>Agaricales</taxon>
        <taxon>Schizophyllaceae</taxon>
        <taxon>Schizophyllum</taxon>
    </lineage>
</organism>
<comment type="caution">
    <text evidence="1">The sequence shown here is derived from an EMBL/GenBank/DDBJ whole genome shotgun (WGS) entry which is preliminary data.</text>
</comment>
<protein>
    <submittedName>
        <fullName evidence="1">Uncharacterized protein</fullName>
    </submittedName>
</protein>
<dbReference type="Proteomes" id="UP000320762">
    <property type="component" value="Unassembled WGS sequence"/>
</dbReference>
<evidence type="ECO:0000313" key="1">
    <source>
        <dbReference type="EMBL" id="TRM58059.1"/>
    </source>
</evidence>
<gene>
    <name evidence="1" type="ORF">BD626DRAFT_512619</name>
</gene>